<name>A0A6A6TPJ5_9PLEO</name>
<gene>
    <name evidence="2" type="ORF">K491DRAFT_686979</name>
</gene>
<dbReference type="PANTHER" id="PTHR38887:SF1">
    <property type="entry name" value="RAS MODIFICATION PROTEIN ERF4"/>
    <property type="match status" value="1"/>
</dbReference>
<accession>A0A6A6TPJ5</accession>
<dbReference type="Proteomes" id="UP000799324">
    <property type="component" value="Unassembled WGS sequence"/>
</dbReference>
<organism evidence="2 3">
    <name type="scientific">Lophiostoma macrostomum CBS 122681</name>
    <dbReference type="NCBI Taxonomy" id="1314788"/>
    <lineage>
        <taxon>Eukaryota</taxon>
        <taxon>Fungi</taxon>
        <taxon>Dikarya</taxon>
        <taxon>Ascomycota</taxon>
        <taxon>Pezizomycotina</taxon>
        <taxon>Dothideomycetes</taxon>
        <taxon>Pleosporomycetidae</taxon>
        <taxon>Pleosporales</taxon>
        <taxon>Lophiostomataceae</taxon>
        <taxon>Lophiostoma</taxon>
    </lineage>
</organism>
<proteinExistence type="predicted"/>
<dbReference type="InterPro" id="IPR053221">
    <property type="entry name" value="Burnettramic_acid_biosynth"/>
</dbReference>
<evidence type="ECO:0000313" key="2">
    <source>
        <dbReference type="EMBL" id="KAF2661995.1"/>
    </source>
</evidence>
<dbReference type="PANTHER" id="PTHR38887">
    <property type="entry name" value="CHROMOSOME 21, WHOLE GENOME SHOTGUN SEQUENCE"/>
    <property type="match status" value="1"/>
</dbReference>
<reference evidence="2" key="1">
    <citation type="journal article" date="2020" name="Stud. Mycol.">
        <title>101 Dothideomycetes genomes: a test case for predicting lifestyles and emergence of pathogens.</title>
        <authorList>
            <person name="Haridas S."/>
            <person name="Albert R."/>
            <person name="Binder M."/>
            <person name="Bloem J."/>
            <person name="Labutti K."/>
            <person name="Salamov A."/>
            <person name="Andreopoulos B."/>
            <person name="Baker S."/>
            <person name="Barry K."/>
            <person name="Bills G."/>
            <person name="Bluhm B."/>
            <person name="Cannon C."/>
            <person name="Castanera R."/>
            <person name="Culley D."/>
            <person name="Daum C."/>
            <person name="Ezra D."/>
            <person name="Gonzalez J."/>
            <person name="Henrissat B."/>
            <person name="Kuo A."/>
            <person name="Liang C."/>
            <person name="Lipzen A."/>
            <person name="Lutzoni F."/>
            <person name="Magnuson J."/>
            <person name="Mondo S."/>
            <person name="Nolan M."/>
            <person name="Ohm R."/>
            <person name="Pangilinan J."/>
            <person name="Park H.-J."/>
            <person name="Ramirez L."/>
            <person name="Alfaro M."/>
            <person name="Sun H."/>
            <person name="Tritt A."/>
            <person name="Yoshinaga Y."/>
            <person name="Zwiers L.-H."/>
            <person name="Turgeon B."/>
            <person name="Goodwin S."/>
            <person name="Spatafora J."/>
            <person name="Crous P."/>
            <person name="Grigoriev I."/>
        </authorList>
    </citation>
    <scope>NUCLEOTIDE SEQUENCE</scope>
    <source>
        <strain evidence="2">CBS 122681</strain>
    </source>
</reference>
<evidence type="ECO:0000256" key="1">
    <source>
        <dbReference type="SAM" id="MobiDB-lite"/>
    </source>
</evidence>
<protein>
    <submittedName>
        <fullName evidence="2">Uncharacterized protein</fullName>
    </submittedName>
</protein>
<sequence>MVIAPILRTINKGISTGIGLAGEKYHDHKERKAAFASQDQSKAGDVEVSVRELIDPMEPGAETANDERIWALDEAAGDPPSYGTFDSEAEAQRPSNERSVSALVQEVVTAKKADQQYEETPASVRLPFPVIIPQRRPGSKARGWSRAYPPDLEAFGIDQDTFLTFLGNFETAAQASPWLRTVWMAAGAVGFIPSHITMAVSISVQVAAGTAIELQSRYKANAFLDQMNRDVFMPLGLYCMVLLNKETPVKPNEVEFGMQEVDMETAKQISKWGLPKKDEDDELNVSKKAKILRPIRLVSGKTDANTTPMMIAPLLYPGLEDMMERPQIKRDESFKERLLRNREFVAEYFDRRARADYAGNNPDSALTKASADMPEFHSRFADPNHPCNNGHLFSLVTGGKYVAQPRGRRSHLREVGEDGKLKPKIKQDRKIRGPLSLIGYGVRKVVTPNILYLTIVNLPSEEELAEARSALGIDDKALKEMMTEMRTGESAT</sequence>
<dbReference type="OrthoDB" id="3433125at2759"/>
<dbReference type="EMBL" id="MU004291">
    <property type="protein sequence ID" value="KAF2661995.1"/>
    <property type="molecule type" value="Genomic_DNA"/>
</dbReference>
<dbReference type="AlphaFoldDB" id="A0A6A6TPJ5"/>
<feature type="region of interest" description="Disordered" evidence="1">
    <location>
        <begin position="75"/>
        <end position="98"/>
    </location>
</feature>
<evidence type="ECO:0000313" key="3">
    <source>
        <dbReference type="Proteomes" id="UP000799324"/>
    </source>
</evidence>
<keyword evidence="3" id="KW-1185">Reference proteome</keyword>